<feature type="compositionally biased region" description="Low complexity" evidence="3">
    <location>
        <begin position="61"/>
        <end position="72"/>
    </location>
</feature>
<feature type="domain" description="Bromo" evidence="4">
    <location>
        <begin position="309"/>
        <end position="382"/>
    </location>
</feature>
<evidence type="ECO:0000313" key="5">
    <source>
        <dbReference type="EMBL" id="SPO05112.1"/>
    </source>
</evidence>
<feature type="compositionally biased region" description="Basic and acidic residues" evidence="3">
    <location>
        <begin position="248"/>
        <end position="261"/>
    </location>
</feature>
<feature type="compositionally biased region" description="Basic and acidic residues" evidence="3">
    <location>
        <begin position="869"/>
        <end position="878"/>
    </location>
</feature>
<accession>A0AAE8N5B4</accession>
<dbReference type="PANTHER" id="PTHR22880">
    <property type="entry name" value="FALZ-RELATED BROMODOMAIN-CONTAINING PROTEINS"/>
    <property type="match status" value="1"/>
</dbReference>
<dbReference type="AlphaFoldDB" id="A0AAE8N5B4"/>
<dbReference type="InterPro" id="IPR050935">
    <property type="entry name" value="Bromo_chromatin_reader"/>
</dbReference>
<feature type="domain" description="Bromo" evidence="4">
    <location>
        <begin position="533"/>
        <end position="605"/>
    </location>
</feature>
<dbReference type="InterPro" id="IPR036427">
    <property type="entry name" value="Bromodomain-like_sf"/>
</dbReference>
<dbReference type="GO" id="GO:0006355">
    <property type="term" value="P:regulation of DNA-templated transcription"/>
    <property type="evidence" value="ECO:0007669"/>
    <property type="project" value="TreeGrafter"/>
</dbReference>
<feature type="compositionally biased region" description="Low complexity" evidence="3">
    <location>
        <begin position="213"/>
        <end position="222"/>
    </location>
</feature>
<evidence type="ECO:0000256" key="1">
    <source>
        <dbReference type="ARBA" id="ARBA00023117"/>
    </source>
</evidence>
<name>A0AAE8N5B4_9PEZI</name>
<dbReference type="InterPro" id="IPR027353">
    <property type="entry name" value="NET_dom"/>
</dbReference>
<dbReference type="PRINTS" id="PR00503">
    <property type="entry name" value="BROMODOMAIN"/>
</dbReference>
<feature type="region of interest" description="Disordered" evidence="3">
    <location>
        <begin position="1"/>
        <end position="262"/>
    </location>
</feature>
<comment type="caution">
    <text evidence="5">The sequence shown here is derived from an EMBL/GenBank/DDBJ whole genome shotgun (WGS) entry which is preliminary data.</text>
</comment>
<keyword evidence="6" id="KW-1185">Reference proteome</keyword>
<dbReference type="InterPro" id="IPR001487">
    <property type="entry name" value="Bromodomain"/>
</dbReference>
<feature type="compositionally biased region" description="Basic and acidic residues" evidence="3">
    <location>
        <begin position="98"/>
        <end position="113"/>
    </location>
</feature>
<dbReference type="SUPFAM" id="SSF47370">
    <property type="entry name" value="Bromodomain"/>
    <property type="match status" value="2"/>
</dbReference>
<feature type="compositionally biased region" description="Polar residues" evidence="3">
    <location>
        <begin position="457"/>
        <end position="469"/>
    </location>
</feature>
<dbReference type="PROSITE" id="PS50014">
    <property type="entry name" value="BROMODOMAIN_2"/>
    <property type="match status" value="2"/>
</dbReference>
<dbReference type="Pfam" id="PF17035">
    <property type="entry name" value="BET"/>
    <property type="match status" value="1"/>
</dbReference>
<feature type="compositionally biased region" description="Polar residues" evidence="3">
    <location>
        <begin position="904"/>
        <end position="913"/>
    </location>
</feature>
<organism evidence="5 6">
    <name type="scientific">Cephalotrichum gorgonifer</name>
    <dbReference type="NCBI Taxonomy" id="2041049"/>
    <lineage>
        <taxon>Eukaryota</taxon>
        <taxon>Fungi</taxon>
        <taxon>Dikarya</taxon>
        <taxon>Ascomycota</taxon>
        <taxon>Pezizomycotina</taxon>
        <taxon>Sordariomycetes</taxon>
        <taxon>Hypocreomycetidae</taxon>
        <taxon>Microascales</taxon>
        <taxon>Microascaceae</taxon>
        <taxon>Cephalotrichum</taxon>
    </lineage>
</organism>
<feature type="region of interest" description="Disordered" evidence="3">
    <location>
        <begin position="835"/>
        <end position="928"/>
    </location>
</feature>
<dbReference type="EMBL" id="ONZQ02000012">
    <property type="protein sequence ID" value="SPO05112.1"/>
    <property type="molecule type" value="Genomic_DNA"/>
</dbReference>
<feature type="compositionally biased region" description="Pro residues" evidence="3">
    <location>
        <begin position="421"/>
        <end position="430"/>
    </location>
</feature>
<dbReference type="Pfam" id="PF00439">
    <property type="entry name" value="Bromodomain"/>
    <property type="match status" value="2"/>
</dbReference>
<proteinExistence type="predicted"/>
<feature type="compositionally biased region" description="Low complexity" evidence="3">
    <location>
        <begin position="128"/>
        <end position="138"/>
    </location>
</feature>
<dbReference type="SMART" id="SM00297">
    <property type="entry name" value="BROMO"/>
    <property type="match status" value="1"/>
</dbReference>
<evidence type="ECO:0000259" key="4">
    <source>
        <dbReference type="PROSITE" id="PS50014"/>
    </source>
</evidence>
<sequence length="928" mass="99576">MASPEPKAPAAEQRPASEATSAEERSEVNGHAAPPKADEEVSPKINGNSTKPNHDGPNGVASPAAEKPSSPSVDPKPTSLQEPRNPSKSEDAPATTEDEVKGAAEGTGSKDSDVEMAGVTKPTDTVEKAATATAKDTAGTSEPPKEEAARETKSPKPQEDSMAVDGPEEAPVPNNDGKDTSPSVAAAPGSSGQEGDAGPSGLSQLAIDDEQQPKTAAPTTTQGDVNMEDAPAPAKVAREREDDAAEEPSAKRAKTEPKEDVVQVSTMPLDAKKSKGLSGIENWNNKSLEAMPITDYRVKEFRHVLSGVKKTKDGKHFKDAVIKTYPHLAISYREKVSEPVDLGELERGLRDHRYKTLGDFKRKLSLLYLNAVAFNGETNPITLAGLNVVENVWTKCLVVPDEEPPKSKTKQMPPRHHEQRAPPPRQPAGSPPAGDRERTGQKPKQPQPHRKVPSAAGSPTDNGNDSQTFAVPPGGVPQIRRASSNMDGDRPKRAIHPPRSKDIDYSSKAAGKRGVKPELQFCNEVLRTVMDPKHFGINSAFLDPVDPVALGIPTYFSVIKKPMDLSTIRRKLDTGGYSIAKQFYADMDLMFNNCFKFNPADTVVHDLGRRLKSLFQSEWNKKDQWLAKHAASKPASVDSEGSEDESEAEVEVAVSGGNTAMLMNTITALQEKLQEETAKLNNLYMEDHPNEALIKLQSTVLSTVQQSLLAEKQKLASLKTEKPAKAKSGKPVKGKSGGGGGAGGRKAGAPGAKKAGGAKKAPKKERVLGPTERNIIAGALSDPAFPSIDNAIYIIKEDTGQLENDSGELELDMEQLSPVAIQKLWDLCSRVIPGFGRGEGNAAGGEEDDSPVAERSGITKQRKKNKPMNAREQEERINRLTRIQEQFRKSERSGQVGSPRAANESINAATSPGVQEESSDESSDSEEE</sequence>
<feature type="compositionally biased region" description="Gly residues" evidence="3">
    <location>
        <begin position="735"/>
        <end position="746"/>
    </location>
</feature>
<evidence type="ECO:0000256" key="3">
    <source>
        <dbReference type="SAM" id="MobiDB-lite"/>
    </source>
</evidence>
<feature type="region of interest" description="Disordered" evidence="3">
    <location>
        <begin position="719"/>
        <end position="770"/>
    </location>
</feature>
<evidence type="ECO:0000256" key="2">
    <source>
        <dbReference type="PROSITE-ProRule" id="PRU00035"/>
    </source>
</evidence>
<feature type="compositionally biased region" description="Basic and acidic residues" evidence="3">
    <location>
        <begin position="143"/>
        <end position="159"/>
    </location>
</feature>
<dbReference type="CDD" id="cd04369">
    <property type="entry name" value="Bromodomain"/>
    <property type="match status" value="1"/>
</dbReference>
<keyword evidence="1 2" id="KW-0103">Bromodomain</keyword>
<dbReference type="CDD" id="cd05499">
    <property type="entry name" value="Bromo_BDF1_2_II"/>
    <property type="match status" value="1"/>
</dbReference>
<dbReference type="GO" id="GO:0005634">
    <property type="term" value="C:nucleus"/>
    <property type="evidence" value="ECO:0007669"/>
    <property type="project" value="TreeGrafter"/>
</dbReference>
<gene>
    <name evidence="5" type="ORF">DNG_07797</name>
</gene>
<feature type="compositionally biased region" description="Low complexity" evidence="3">
    <location>
        <begin position="181"/>
        <end position="191"/>
    </location>
</feature>
<dbReference type="GO" id="GO:0006338">
    <property type="term" value="P:chromatin remodeling"/>
    <property type="evidence" value="ECO:0007669"/>
    <property type="project" value="TreeGrafter"/>
</dbReference>
<feature type="region of interest" description="Disordered" evidence="3">
    <location>
        <begin position="401"/>
        <end position="511"/>
    </location>
</feature>
<feature type="compositionally biased region" description="Acidic residues" evidence="3">
    <location>
        <begin position="917"/>
        <end position="928"/>
    </location>
</feature>
<evidence type="ECO:0000313" key="6">
    <source>
        <dbReference type="Proteomes" id="UP001187682"/>
    </source>
</evidence>
<protein>
    <recommendedName>
        <fullName evidence="4">Bromo domain-containing protein</fullName>
    </recommendedName>
</protein>
<dbReference type="Proteomes" id="UP001187682">
    <property type="component" value="Unassembled WGS sequence"/>
</dbReference>
<dbReference type="Gene3D" id="1.20.920.10">
    <property type="entry name" value="Bromodomain-like"/>
    <property type="match status" value="2"/>
</dbReference>
<dbReference type="PANTHER" id="PTHR22880:SF225">
    <property type="entry name" value="BROMODOMAIN-CONTAINING PROTEIN BET-1-RELATED"/>
    <property type="match status" value="1"/>
</dbReference>
<dbReference type="GO" id="GO:0000785">
    <property type="term" value="C:chromatin"/>
    <property type="evidence" value="ECO:0007669"/>
    <property type="project" value="TreeGrafter"/>
</dbReference>
<reference evidence="5" key="1">
    <citation type="submission" date="2018-03" db="EMBL/GenBank/DDBJ databases">
        <authorList>
            <person name="Guldener U."/>
        </authorList>
    </citation>
    <scope>NUCLEOTIDE SEQUENCE</scope>
</reference>